<reference evidence="2" key="1">
    <citation type="journal article" date="2012" name="Nat. Biotechnol.">
        <title>Draft genome sequence of pigeonpea (Cajanus cajan), an orphan legume crop of resource-poor farmers.</title>
        <authorList>
            <person name="Varshney R.K."/>
            <person name="Chen W."/>
            <person name="Li Y."/>
            <person name="Bharti A.K."/>
            <person name="Saxena R.K."/>
            <person name="Schlueter J.A."/>
            <person name="Donoghue M.T."/>
            <person name="Azam S."/>
            <person name="Fan G."/>
            <person name="Whaley A.M."/>
            <person name="Farmer A.D."/>
            <person name="Sheridan J."/>
            <person name="Iwata A."/>
            <person name="Tuteja R."/>
            <person name="Penmetsa R.V."/>
            <person name="Wu W."/>
            <person name="Upadhyaya H.D."/>
            <person name="Yang S.P."/>
            <person name="Shah T."/>
            <person name="Saxena K.B."/>
            <person name="Michael T."/>
            <person name="McCombie W.R."/>
            <person name="Yang B."/>
            <person name="Zhang G."/>
            <person name="Yang H."/>
            <person name="Wang J."/>
            <person name="Spillane C."/>
            <person name="Cook D.R."/>
            <person name="May G.D."/>
            <person name="Xu X."/>
            <person name="Jackson S.A."/>
        </authorList>
    </citation>
    <scope>NUCLEOTIDE SEQUENCE [LARGE SCALE GENOMIC DNA]</scope>
</reference>
<keyword evidence="1" id="KW-0472">Membrane</keyword>
<dbReference type="Proteomes" id="UP000075243">
    <property type="component" value="Unassembled WGS sequence"/>
</dbReference>
<accession>A0A151R8P9</accession>
<dbReference type="PANTHER" id="PTHR33116:SF78">
    <property type="entry name" value="OS12G0587133 PROTEIN"/>
    <property type="match status" value="1"/>
</dbReference>
<dbReference type="PANTHER" id="PTHR33116">
    <property type="entry name" value="REVERSE TRANSCRIPTASE ZINC-BINDING DOMAIN-CONTAINING PROTEIN-RELATED-RELATED"/>
    <property type="match status" value="1"/>
</dbReference>
<organism evidence="2 3">
    <name type="scientific">Cajanus cajan</name>
    <name type="common">Pigeon pea</name>
    <name type="synonym">Cajanus indicus</name>
    <dbReference type="NCBI Taxonomy" id="3821"/>
    <lineage>
        <taxon>Eukaryota</taxon>
        <taxon>Viridiplantae</taxon>
        <taxon>Streptophyta</taxon>
        <taxon>Embryophyta</taxon>
        <taxon>Tracheophyta</taxon>
        <taxon>Spermatophyta</taxon>
        <taxon>Magnoliopsida</taxon>
        <taxon>eudicotyledons</taxon>
        <taxon>Gunneridae</taxon>
        <taxon>Pentapetalae</taxon>
        <taxon>rosids</taxon>
        <taxon>fabids</taxon>
        <taxon>Fabales</taxon>
        <taxon>Fabaceae</taxon>
        <taxon>Papilionoideae</taxon>
        <taxon>50 kb inversion clade</taxon>
        <taxon>NPAAA clade</taxon>
        <taxon>indigoferoid/millettioid clade</taxon>
        <taxon>Phaseoleae</taxon>
        <taxon>Cajanus</taxon>
    </lineage>
</organism>
<dbReference type="STRING" id="3821.A0A151R8P9"/>
<gene>
    <name evidence="2" type="ORF">KK1_039786</name>
</gene>
<dbReference type="AlphaFoldDB" id="A0A151R8P9"/>
<keyword evidence="1" id="KW-1133">Transmembrane helix</keyword>
<sequence length="150" mass="17222">MFPKEASLKNVIVIKSVIRCFEMVFGLKVNFNKSKFGSIGLDGDHMERYENLLKCTLMNLPFTYLGLPIGVNPRRVESWKPIIARLKKNLSSWKSKVFSMVGRVCLLNFVLMSLPLFFLSFFRVPKSVGKQIISIQRQFLWGSKDGARGR</sequence>
<evidence type="ECO:0000313" key="3">
    <source>
        <dbReference type="Proteomes" id="UP000075243"/>
    </source>
</evidence>
<protein>
    <submittedName>
        <fullName evidence="2">Ribonuclease H protein At1g65750 family</fullName>
    </submittedName>
</protein>
<evidence type="ECO:0000256" key="1">
    <source>
        <dbReference type="SAM" id="Phobius"/>
    </source>
</evidence>
<feature type="transmembrane region" description="Helical" evidence="1">
    <location>
        <begin position="100"/>
        <end position="122"/>
    </location>
</feature>
<keyword evidence="3" id="KW-1185">Reference proteome</keyword>
<dbReference type="EMBL" id="KQ483954">
    <property type="protein sequence ID" value="KYP38922.1"/>
    <property type="molecule type" value="Genomic_DNA"/>
</dbReference>
<name>A0A151R8P9_CAJCA</name>
<keyword evidence="1" id="KW-0812">Transmembrane</keyword>
<evidence type="ECO:0000313" key="2">
    <source>
        <dbReference type="EMBL" id="KYP38922.1"/>
    </source>
</evidence>
<dbReference type="Gramene" id="C.cajan_37526.t">
    <property type="protein sequence ID" value="C.cajan_37526.t.cds1"/>
    <property type="gene ID" value="C.cajan_37526"/>
</dbReference>
<proteinExistence type="predicted"/>